<name>A0A0A9BZD1_ARUDO</name>
<accession>A0A0A9BZD1</accession>
<evidence type="ECO:0000313" key="1">
    <source>
        <dbReference type="EMBL" id="JAD66525.1"/>
    </source>
</evidence>
<sequence>MYCFFFGKIQGLFDQRRLDVLAKGNAKFC</sequence>
<reference evidence="1" key="1">
    <citation type="submission" date="2014-09" db="EMBL/GenBank/DDBJ databases">
        <authorList>
            <person name="Magalhaes I.L.F."/>
            <person name="Oliveira U."/>
            <person name="Santos F.R."/>
            <person name="Vidigal T.H.D.A."/>
            <person name="Brescovit A.D."/>
            <person name="Santos A.J."/>
        </authorList>
    </citation>
    <scope>NUCLEOTIDE SEQUENCE</scope>
    <source>
        <tissue evidence="1">Shoot tissue taken approximately 20 cm above the soil surface</tissue>
    </source>
</reference>
<organism evidence="1">
    <name type="scientific">Arundo donax</name>
    <name type="common">Giant reed</name>
    <name type="synonym">Donax arundinaceus</name>
    <dbReference type="NCBI Taxonomy" id="35708"/>
    <lineage>
        <taxon>Eukaryota</taxon>
        <taxon>Viridiplantae</taxon>
        <taxon>Streptophyta</taxon>
        <taxon>Embryophyta</taxon>
        <taxon>Tracheophyta</taxon>
        <taxon>Spermatophyta</taxon>
        <taxon>Magnoliopsida</taxon>
        <taxon>Liliopsida</taxon>
        <taxon>Poales</taxon>
        <taxon>Poaceae</taxon>
        <taxon>PACMAD clade</taxon>
        <taxon>Arundinoideae</taxon>
        <taxon>Arundineae</taxon>
        <taxon>Arundo</taxon>
    </lineage>
</organism>
<proteinExistence type="predicted"/>
<dbReference type="AlphaFoldDB" id="A0A0A9BZD1"/>
<protein>
    <submittedName>
        <fullName evidence="1">Uncharacterized protein</fullName>
    </submittedName>
</protein>
<dbReference type="EMBL" id="GBRH01231370">
    <property type="protein sequence ID" value="JAD66525.1"/>
    <property type="molecule type" value="Transcribed_RNA"/>
</dbReference>
<reference evidence="1" key="2">
    <citation type="journal article" date="2015" name="Data Brief">
        <title>Shoot transcriptome of the giant reed, Arundo donax.</title>
        <authorList>
            <person name="Barrero R.A."/>
            <person name="Guerrero F.D."/>
            <person name="Moolhuijzen P."/>
            <person name="Goolsby J.A."/>
            <person name="Tidwell J."/>
            <person name="Bellgard S.E."/>
            <person name="Bellgard M.I."/>
        </authorList>
    </citation>
    <scope>NUCLEOTIDE SEQUENCE</scope>
    <source>
        <tissue evidence="1">Shoot tissue taken approximately 20 cm above the soil surface</tissue>
    </source>
</reference>